<evidence type="ECO:0000313" key="2">
    <source>
        <dbReference type="Proteomes" id="UP000257144"/>
    </source>
</evidence>
<accession>A0A3D8GJL7</accession>
<reference evidence="1 2" key="1">
    <citation type="submission" date="2018-07" db="EMBL/GenBank/DDBJ databases">
        <title>Bacillus sp. YLB-04 draft genome sequence.</title>
        <authorList>
            <person name="Yu L."/>
            <person name="Tang X."/>
        </authorList>
    </citation>
    <scope>NUCLEOTIDE SEQUENCE [LARGE SCALE GENOMIC DNA]</scope>
    <source>
        <strain evidence="1 2">YLB-04</strain>
    </source>
</reference>
<dbReference type="OrthoDB" id="2923905at2"/>
<comment type="caution">
    <text evidence="1">The sequence shown here is derived from an EMBL/GenBank/DDBJ whole genome shotgun (WGS) entry which is preliminary data.</text>
</comment>
<evidence type="ECO:0000313" key="1">
    <source>
        <dbReference type="EMBL" id="RDU34650.1"/>
    </source>
</evidence>
<protein>
    <submittedName>
        <fullName evidence="1">YrzI family protein</fullName>
    </submittedName>
</protein>
<proteinExistence type="predicted"/>
<dbReference type="InterPro" id="IPR012655">
    <property type="entry name" value="YrzI"/>
</dbReference>
<dbReference type="AlphaFoldDB" id="A0A3D8GJL7"/>
<organism evidence="1 2">
    <name type="scientific">Neobacillus piezotolerans</name>
    <dbReference type="NCBI Taxonomy" id="2259171"/>
    <lineage>
        <taxon>Bacteria</taxon>
        <taxon>Bacillati</taxon>
        <taxon>Bacillota</taxon>
        <taxon>Bacilli</taxon>
        <taxon>Bacillales</taxon>
        <taxon>Bacillaceae</taxon>
        <taxon>Neobacillus</taxon>
    </lineage>
</organism>
<sequence length="46" mass="5583">MTLQLFLLTITIKKRNYRPEELIAMEHARRINEENKARALNLYRPL</sequence>
<dbReference type="Proteomes" id="UP000257144">
    <property type="component" value="Unassembled WGS sequence"/>
</dbReference>
<dbReference type="EMBL" id="QNQT01000023">
    <property type="protein sequence ID" value="RDU34650.1"/>
    <property type="molecule type" value="Genomic_DNA"/>
</dbReference>
<gene>
    <name evidence="1" type="ORF">DRW41_22360</name>
</gene>
<dbReference type="RefSeq" id="WP_115454225.1">
    <property type="nucleotide sequence ID" value="NZ_QNQT01000023.1"/>
</dbReference>
<dbReference type="Pfam" id="PF09501">
    <property type="entry name" value="Bac_small_YrzI"/>
    <property type="match status" value="1"/>
</dbReference>
<keyword evidence="2" id="KW-1185">Reference proteome</keyword>
<name>A0A3D8GJL7_9BACI</name>